<sequence length="441" mass="48980">MTSAQSQCLSALATTSALLHATASGTGNMHAEILANDANIDPALRDRHAAFAPQIKDGVFIPEAVYSAYLQTIKKREPLQDVSAHYGIVHAKQATLEKLRGFLVKHWYVHNLNFYTYYTDSRARDIRYQQMHMLSGSCATTTSATATLLAGPQPQAENTLSPAVPGPQLPAMEASSHEPMPADLQQQPINASSLGGPQDMQAADVSPHAPMITSTAAPLTHLLFAQTDLPVLPDLPSDAIEICKADLDVVMDDNTLVNDYNVGDGVTEAVLGSFATGGLEETGQNEDEEDEDDPKDRDLDDDDEYYKFWRDTRVSAAQRMEQNRRADGKNTQKAMVKFWNIFQRQAIAKCQIWDSIVDEHALLLYISFSTDRCQCNRRGEDISNMRVGASQIKKEFFDALHIWKCQDAWDPTLASRHPTTSIYVYDFIKTKMDEALKNTYA</sequence>
<accession>A0A369K6B8</accession>
<proteinExistence type="predicted"/>
<feature type="compositionally biased region" description="Acidic residues" evidence="1">
    <location>
        <begin position="283"/>
        <end position="301"/>
    </location>
</feature>
<evidence type="ECO:0000313" key="3">
    <source>
        <dbReference type="Proteomes" id="UP000076154"/>
    </source>
</evidence>
<dbReference type="EMBL" id="LUEZ02000007">
    <property type="protein sequence ID" value="RDB30161.1"/>
    <property type="molecule type" value="Genomic_DNA"/>
</dbReference>
<keyword evidence="3" id="KW-1185">Reference proteome</keyword>
<name>A0A369K6B8_HYPMA</name>
<evidence type="ECO:0000313" key="2">
    <source>
        <dbReference type="EMBL" id="RDB30161.1"/>
    </source>
</evidence>
<protein>
    <submittedName>
        <fullName evidence="2">Uncharacterized protein</fullName>
    </submittedName>
</protein>
<gene>
    <name evidence="2" type="ORF">Hypma_012340</name>
</gene>
<comment type="caution">
    <text evidence="2">The sequence shown here is derived from an EMBL/GenBank/DDBJ whole genome shotgun (WGS) entry which is preliminary data.</text>
</comment>
<feature type="region of interest" description="Disordered" evidence="1">
    <location>
        <begin position="154"/>
        <end position="200"/>
    </location>
</feature>
<dbReference type="OrthoDB" id="2675946at2759"/>
<dbReference type="Proteomes" id="UP000076154">
    <property type="component" value="Unassembled WGS sequence"/>
</dbReference>
<evidence type="ECO:0000256" key="1">
    <source>
        <dbReference type="SAM" id="MobiDB-lite"/>
    </source>
</evidence>
<dbReference type="AlphaFoldDB" id="A0A369K6B8"/>
<feature type="region of interest" description="Disordered" evidence="1">
    <location>
        <begin position="275"/>
        <end position="301"/>
    </location>
</feature>
<reference evidence="2" key="1">
    <citation type="submission" date="2018-04" db="EMBL/GenBank/DDBJ databases">
        <title>Whole genome sequencing of Hypsizygus marmoreus.</title>
        <authorList>
            <person name="Choi I.-G."/>
            <person name="Min B."/>
            <person name="Kim J.-G."/>
            <person name="Kim S."/>
            <person name="Oh Y.-L."/>
            <person name="Kong W.-S."/>
            <person name="Park H."/>
            <person name="Jeong J."/>
            <person name="Song E.-S."/>
        </authorList>
    </citation>
    <scope>NUCLEOTIDE SEQUENCE [LARGE SCALE GENOMIC DNA]</scope>
    <source>
        <strain evidence="2">51987-8</strain>
    </source>
</reference>
<feature type="compositionally biased region" description="Polar residues" evidence="1">
    <location>
        <begin position="184"/>
        <end position="195"/>
    </location>
</feature>
<organism evidence="2 3">
    <name type="scientific">Hypsizygus marmoreus</name>
    <name type="common">White beech mushroom</name>
    <name type="synonym">Agaricus marmoreus</name>
    <dbReference type="NCBI Taxonomy" id="39966"/>
    <lineage>
        <taxon>Eukaryota</taxon>
        <taxon>Fungi</taxon>
        <taxon>Dikarya</taxon>
        <taxon>Basidiomycota</taxon>
        <taxon>Agaricomycotina</taxon>
        <taxon>Agaricomycetes</taxon>
        <taxon>Agaricomycetidae</taxon>
        <taxon>Agaricales</taxon>
        <taxon>Tricholomatineae</taxon>
        <taxon>Lyophyllaceae</taxon>
        <taxon>Hypsizygus</taxon>
    </lineage>
</organism>
<dbReference type="InParanoid" id="A0A369K6B8"/>